<evidence type="ECO:0000313" key="2">
    <source>
        <dbReference type="EMBL" id="MBP2705716.1"/>
    </source>
</evidence>
<protein>
    <recommendedName>
        <fullName evidence="4">Secreted protein</fullName>
    </recommendedName>
</protein>
<evidence type="ECO:0008006" key="4">
    <source>
        <dbReference type="Google" id="ProtNLM"/>
    </source>
</evidence>
<evidence type="ECO:0000313" key="3">
    <source>
        <dbReference type="Proteomes" id="UP000674234"/>
    </source>
</evidence>
<feature type="chain" id="PRO_5038627304" description="Secreted protein" evidence="1">
    <location>
        <begin position="25"/>
        <end position="122"/>
    </location>
</feature>
<proteinExistence type="predicted"/>
<name>A0A941AJ01_9ACTN</name>
<feature type="signal peptide" evidence="1">
    <location>
        <begin position="1"/>
        <end position="24"/>
    </location>
</feature>
<evidence type="ECO:0000256" key="1">
    <source>
        <dbReference type="SAM" id="SignalP"/>
    </source>
</evidence>
<organism evidence="2 3">
    <name type="scientific">Microbispora oryzae</name>
    <dbReference type="NCBI Taxonomy" id="2806554"/>
    <lineage>
        <taxon>Bacteria</taxon>
        <taxon>Bacillati</taxon>
        <taxon>Actinomycetota</taxon>
        <taxon>Actinomycetes</taxon>
        <taxon>Streptosporangiales</taxon>
        <taxon>Streptosporangiaceae</taxon>
        <taxon>Microbispora</taxon>
    </lineage>
</organism>
<comment type="caution">
    <text evidence="2">The sequence shown here is derived from an EMBL/GenBank/DDBJ whole genome shotgun (WGS) entry which is preliminary data.</text>
</comment>
<dbReference type="AlphaFoldDB" id="A0A941AJ01"/>
<accession>A0A941AJ01</accession>
<reference evidence="2" key="1">
    <citation type="submission" date="2021-02" db="EMBL/GenBank/DDBJ databases">
        <title>Draft genome sequence of Microbispora sp. RL4-1S isolated from rice leaves in Thailand.</title>
        <authorList>
            <person name="Muangham S."/>
            <person name="Duangmal K."/>
        </authorList>
    </citation>
    <scope>NUCLEOTIDE SEQUENCE</scope>
    <source>
        <strain evidence="2">RL4-1S</strain>
    </source>
</reference>
<dbReference type="EMBL" id="JAFCNB010000009">
    <property type="protein sequence ID" value="MBP2705716.1"/>
    <property type="molecule type" value="Genomic_DNA"/>
</dbReference>
<dbReference type="PROSITE" id="PS51257">
    <property type="entry name" value="PROKAR_LIPOPROTEIN"/>
    <property type="match status" value="1"/>
</dbReference>
<gene>
    <name evidence="2" type="ORF">JOL79_18025</name>
</gene>
<sequence>MRLLPPAAVAAAAAVLLASGCATADKAQTCADATRVINQTISSIGRTVNDPEAMSKAIEDGAATLGDLADKAADTSLRDALRGLSDRLDKLTVDDAKSAVDAARQVAGDGARYLKEVGDACL</sequence>
<keyword evidence="1" id="KW-0732">Signal</keyword>
<keyword evidence="3" id="KW-1185">Reference proteome</keyword>
<dbReference type="RefSeq" id="WP_210156998.1">
    <property type="nucleotide sequence ID" value="NZ_JAFCNB010000009.1"/>
</dbReference>
<dbReference type="Proteomes" id="UP000674234">
    <property type="component" value="Unassembled WGS sequence"/>
</dbReference>